<dbReference type="HOGENOM" id="CLU_179512_0_0_1"/>
<evidence type="ECO:0000313" key="2">
    <source>
        <dbReference type="EMBL" id="KDQ20959.1"/>
    </source>
</evidence>
<dbReference type="AlphaFoldDB" id="A0A067MZB9"/>
<gene>
    <name evidence="2" type="ORF">BOTBODRAFT_62016</name>
</gene>
<feature type="compositionally biased region" description="Basic residues" evidence="1">
    <location>
        <begin position="1"/>
        <end position="13"/>
    </location>
</feature>
<name>A0A067MZB9_BOTB1</name>
<organism evidence="2 3">
    <name type="scientific">Botryobasidium botryosum (strain FD-172 SS1)</name>
    <dbReference type="NCBI Taxonomy" id="930990"/>
    <lineage>
        <taxon>Eukaryota</taxon>
        <taxon>Fungi</taxon>
        <taxon>Dikarya</taxon>
        <taxon>Basidiomycota</taxon>
        <taxon>Agaricomycotina</taxon>
        <taxon>Agaricomycetes</taxon>
        <taxon>Cantharellales</taxon>
        <taxon>Botryobasidiaceae</taxon>
        <taxon>Botryobasidium</taxon>
    </lineage>
</organism>
<feature type="region of interest" description="Disordered" evidence="1">
    <location>
        <begin position="1"/>
        <end position="71"/>
    </location>
</feature>
<protein>
    <submittedName>
        <fullName evidence="2">Uncharacterized protein</fullName>
    </submittedName>
</protein>
<dbReference type="OrthoDB" id="3260306at2759"/>
<dbReference type="EMBL" id="KL198017">
    <property type="protein sequence ID" value="KDQ20959.1"/>
    <property type="molecule type" value="Genomic_DNA"/>
</dbReference>
<proteinExistence type="predicted"/>
<accession>A0A067MZB9</accession>
<sequence>MGRSAKLFKRSKPASKPSTSATAHPTPLTSQPAKHKPAPPSAAAKRRTDLKQKASSKGGQSKRAPGEHVLGDVDYVSLLMGGRRKAKEEEIKMQEL</sequence>
<dbReference type="Proteomes" id="UP000027195">
    <property type="component" value="Unassembled WGS sequence"/>
</dbReference>
<reference evidence="3" key="1">
    <citation type="journal article" date="2014" name="Proc. Natl. Acad. Sci. U.S.A.">
        <title>Extensive sampling of basidiomycete genomes demonstrates inadequacy of the white-rot/brown-rot paradigm for wood decay fungi.</title>
        <authorList>
            <person name="Riley R."/>
            <person name="Salamov A.A."/>
            <person name="Brown D.W."/>
            <person name="Nagy L.G."/>
            <person name="Floudas D."/>
            <person name="Held B.W."/>
            <person name="Levasseur A."/>
            <person name="Lombard V."/>
            <person name="Morin E."/>
            <person name="Otillar R."/>
            <person name="Lindquist E.A."/>
            <person name="Sun H."/>
            <person name="LaButti K.M."/>
            <person name="Schmutz J."/>
            <person name="Jabbour D."/>
            <person name="Luo H."/>
            <person name="Baker S.E."/>
            <person name="Pisabarro A.G."/>
            <person name="Walton J.D."/>
            <person name="Blanchette R.A."/>
            <person name="Henrissat B."/>
            <person name="Martin F."/>
            <person name="Cullen D."/>
            <person name="Hibbett D.S."/>
            <person name="Grigoriev I.V."/>
        </authorList>
    </citation>
    <scope>NUCLEOTIDE SEQUENCE [LARGE SCALE GENOMIC DNA]</scope>
    <source>
        <strain evidence="3">FD-172 SS1</strain>
    </source>
</reference>
<evidence type="ECO:0000313" key="3">
    <source>
        <dbReference type="Proteomes" id="UP000027195"/>
    </source>
</evidence>
<keyword evidence="3" id="KW-1185">Reference proteome</keyword>
<dbReference type="InParanoid" id="A0A067MZB9"/>
<feature type="compositionally biased region" description="Polar residues" evidence="1">
    <location>
        <begin position="16"/>
        <end position="31"/>
    </location>
</feature>
<evidence type="ECO:0000256" key="1">
    <source>
        <dbReference type="SAM" id="MobiDB-lite"/>
    </source>
</evidence>
<feature type="compositionally biased region" description="Low complexity" evidence="1">
    <location>
        <begin position="53"/>
        <end position="62"/>
    </location>
</feature>